<evidence type="ECO:0000256" key="8">
    <source>
        <dbReference type="SAM" id="Phobius"/>
    </source>
</evidence>
<feature type="transmembrane region" description="Helical" evidence="8">
    <location>
        <begin position="130"/>
        <end position="149"/>
    </location>
</feature>
<name>A0A7J5YYK8_DISMA</name>
<feature type="transmembrane region" description="Helical" evidence="8">
    <location>
        <begin position="51"/>
        <end position="71"/>
    </location>
</feature>
<dbReference type="Gene3D" id="1.20.1280.290">
    <property type="match status" value="2"/>
</dbReference>
<dbReference type="PANTHER" id="PTHR14856:SF11">
    <property type="entry name" value="PQ-LOOP REPEAT-CONTAINING PROTEIN 1 ISOFORM X1"/>
    <property type="match status" value="1"/>
</dbReference>
<protein>
    <recommendedName>
        <fullName evidence="6">Solute carrier family 66 member 2</fullName>
    </recommendedName>
    <alternativeName>
        <fullName evidence="7">PQ-loop repeat-containing protein 1</fullName>
    </alternativeName>
</protein>
<dbReference type="GO" id="GO:0005829">
    <property type="term" value="C:cytosol"/>
    <property type="evidence" value="ECO:0007669"/>
    <property type="project" value="GOC"/>
</dbReference>
<evidence type="ECO:0000256" key="2">
    <source>
        <dbReference type="ARBA" id="ARBA00022692"/>
    </source>
</evidence>
<evidence type="ECO:0000256" key="1">
    <source>
        <dbReference type="ARBA" id="ARBA00004141"/>
    </source>
</evidence>
<keyword evidence="5 8" id="KW-0472">Membrane</keyword>
<comment type="caution">
    <text evidence="9">The sequence shown here is derived from an EMBL/GenBank/DDBJ whole genome shotgun (WGS) entry which is preliminary data.</text>
</comment>
<dbReference type="Proteomes" id="UP000518266">
    <property type="component" value="Unassembled WGS sequence"/>
</dbReference>
<keyword evidence="4 8" id="KW-1133">Transmembrane helix</keyword>
<dbReference type="Pfam" id="PF04193">
    <property type="entry name" value="PQ-loop"/>
    <property type="match status" value="2"/>
</dbReference>
<dbReference type="InterPro" id="IPR052241">
    <property type="entry name" value="SLC66/Scramblase_ANY1"/>
</dbReference>
<dbReference type="AlphaFoldDB" id="A0A7J5YYK8"/>
<dbReference type="GO" id="GO:0016020">
    <property type="term" value="C:membrane"/>
    <property type="evidence" value="ECO:0007669"/>
    <property type="project" value="UniProtKB-SubCell"/>
</dbReference>
<sequence>MDGEELLHGGDTEASWSLLPWMASLLMVFGGALPYVPQYQDIQRSNHSEGFSTRVCLVLLIANILRIFFWIGKQFELTLLLQSVVMILTMFAMLHLCCTVQNTNRVSTKQHRLSDLDVRYFWKWSVFEDYLLFCFGFTVLCAVVTLLLLDSAMFVETLGSLAVMFEAMLGFPQLLQNFHNCSTKGMSVKMVMLWTAGDVFKTVYFVMNESPAQFWVCSSVQILIDVAILLQVILYSQDTRFPLKNIDAGGNKSVPAADQ</sequence>
<evidence type="ECO:0000256" key="4">
    <source>
        <dbReference type="ARBA" id="ARBA00022989"/>
    </source>
</evidence>
<evidence type="ECO:0000256" key="7">
    <source>
        <dbReference type="ARBA" id="ARBA00043159"/>
    </source>
</evidence>
<evidence type="ECO:0000256" key="6">
    <source>
        <dbReference type="ARBA" id="ARBA00040648"/>
    </source>
</evidence>
<reference evidence="9 10" key="1">
    <citation type="submission" date="2020-03" db="EMBL/GenBank/DDBJ databases">
        <title>Dissostichus mawsoni Genome sequencing and assembly.</title>
        <authorList>
            <person name="Park H."/>
        </authorList>
    </citation>
    <scope>NUCLEOTIDE SEQUENCE [LARGE SCALE GENOMIC DNA]</scope>
    <source>
        <strain evidence="9">DM0001</strain>
        <tissue evidence="9">Muscle</tissue>
    </source>
</reference>
<dbReference type="PANTHER" id="PTHR14856">
    <property type="entry name" value="PQ-LOOP REPEAT-CONTAINING PROTEIN 1-LIKE PROTEIN"/>
    <property type="match status" value="1"/>
</dbReference>
<accession>A0A7J5YYK8</accession>
<dbReference type="GO" id="GO:0005802">
    <property type="term" value="C:trans-Golgi network"/>
    <property type="evidence" value="ECO:0007669"/>
    <property type="project" value="TreeGrafter"/>
</dbReference>
<keyword evidence="10" id="KW-1185">Reference proteome</keyword>
<feature type="transmembrane region" description="Helical" evidence="8">
    <location>
        <begin position="20"/>
        <end position="39"/>
    </location>
</feature>
<comment type="subcellular location">
    <subcellularLocation>
        <location evidence="1">Membrane</location>
        <topology evidence="1">Multi-pass membrane protein</topology>
    </subcellularLocation>
</comment>
<dbReference type="GO" id="GO:0042147">
    <property type="term" value="P:retrograde transport, endosome to Golgi"/>
    <property type="evidence" value="ECO:0007669"/>
    <property type="project" value="TreeGrafter"/>
</dbReference>
<dbReference type="GO" id="GO:0045332">
    <property type="term" value="P:phospholipid translocation"/>
    <property type="evidence" value="ECO:0007669"/>
    <property type="project" value="TreeGrafter"/>
</dbReference>
<evidence type="ECO:0000313" key="10">
    <source>
        <dbReference type="Proteomes" id="UP000518266"/>
    </source>
</evidence>
<organism evidence="9 10">
    <name type="scientific">Dissostichus mawsoni</name>
    <name type="common">Antarctic cod</name>
    <dbReference type="NCBI Taxonomy" id="36200"/>
    <lineage>
        <taxon>Eukaryota</taxon>
        <taxon>Metazoa</taxon>
        <taxon>Chordata</taxon>
        <taxon>Craniata</taxon>
        <taxon>Vertebrata</taxon>
        <taxon>Euteleostomi</taxon>
        <taxon>Actinopterygii</taxon>
        <taxon>Neopterygii</taxon>
        <taxon>Teleostei</taxon>
        <taxon>Neoteleostei</taxon>
        <taxon>Acanthomorphata</taxon>
        <taxon>Eupercaria</taxon>
        <taxon>Perciformes</taxon>
        <taxon>Notothenioidei</taxon>
        <taxon>Nototheniidae</taxon>
        <taxon>Dissostichus</taxon>
    </lineage>
</organism>
<dbReference type="GO" id="GO:0005768">
    <property type="term" value="C:endosome"/>
    <property type="evidence" value="ECO:0007669"/>
    <property type="project" value="TreeGrafter"/>
</dbReference>
<keyword evidence="3" id="KW-0677">Repeat</keyword>
<dbReference type="SMART" id="SM00679">
    <property type="entry name" value="CTNS"/>
    <property type="match status" value="2"/>
</dbReference>
<proteinExistence type="predicted"/>
<evidence type="ECO:0000313" key="9">
    <source>
        <dbReference type="EMBL" id="KAF3854506.1"/>
    </source>
</evidence>
<evidence type="ECO:0000256" key="3">
    <source>
        <dbReference type="ARBA" id="ARBA00022737"/>
    </source>
</evidence>
<keyword evidence="2 8" id="KW-0812">Transmembrane</keyword>
<dbReference type="EMBL" id="JAAKFY010000007">
    <property type="protein sequence ID" value="KAF3854506.1"/>
    <property type="molecule type" value="Genomic_DNA"/>
</dbReference>
<feature type="transmembrane region" description="Helical" evidence="8">
    <location>
        <begin position="77"/>
        <end position="100"/>
    </location>
</feature>
<dbReference type="FunFam" id="1.20.1280.290:FF:000005">
    <property type="entry name" value="PQ-loop repeat-containing protein 1"/>
    <property type="match status" value="1"/>
</dbReference>
<dbReference type="OrthoDB" id="292213at2759"/>
<evidence type="ECO:0000256" key="5">
    <source>
        <dbReference type="ARBA" id="ARBA00023136"/>
    </source>
</evidence>
<gene>
    <name evidence="9" type="ORF">F7725_022561</name>
</gene>
<dbReference type="InterPro" id="IPR006603">
    <property type="entry name" value="PQ-loop_rpt"/>
</dbReference>
<dbReference type="FunFam" id="1.20.1280.290:FF:000008">
    <property type="entry name" value="PQ-loop repeat-containing protein 1"/>
    <property type="match status" value="1"/>
</dbReference>
<feature type="transmembrane region" description="Helical" evidence="8">
    <location>
        <begin position="213"/>
        <end position="235"/>
    </location>
</feature>